<keyword evidence="2" id="KW-1185">Reference proteome</keyword>
<accession>A0AAN9M8F3</accession>
<dbReference type="InterPro" id="IPR001661">
    <property type="entry name" value="Glyco_hydro_37"/>
</dbReference>
<sequence length="167" mass="18752">MTNLVSLVDKYGFAPDGSRIYFTNRSQPSLLRYTVVLVLSMIIKPSRKSLYAGVDDYSQNSYVTSQDFESLCESQIQTQPSRVTLPRNMANCYHNIRGKAQSPKCPICKLVVYILKNNPCSTLWLQYGKLGGSEIAERGKRPTPIKMMASPDASTFLHLEVLPLVLK</sequence>
<dbReference type="EMBL" id="JAYMYQ010000002">
    <property type="protein sequence ID" value="KAK7349786.1"/>
    <property type="molecule type" value="Genomic_DNA"/>
</dbReference>
<protein>
    <submittedName>
        <fullName evidence="1">Uncharacterized protein</fullName>
    </submittedName>
</protein>
<dbReference type="Pfam" id="PF01204">
    <property type="entry name" value="Trehalase"/>
    <property type="match status" value="1"/>
</dbReference>
<dbReference type="GO" id="GO:0005991">
    <property type="term" value="P:trehalose metabolic process"/>
    <property type="evidence" value="ECO:0007669"/>
    <property type="project" value="InterPro"/>
</dbReference>
<evidence type="ECO:0000313" key="1">
    <source>
        <dbReference type="EMBL" id="KAK7349786.1"/>
    </source>
</evidence>
<proteinExistence type="predicted"/>
<gene>
    <name evidence="1" type="ORF">VNO77_07455</name>
</gene>
<dbReference type="AlphaFoldDB" id="A0AAN9M8F3"/>
<organism evidence="1 2">
    <name type="scientific">Canavalia gladiata</name>
    <name type="common">Sword bean</name>
    <name type="synonym">Dolichos gladiatus</name>
    <dbReference type="NCBI Taxonomy" id="3824"/>
    <lineage>
        <taxon>Eukaryota</taxon>
        <taxon>Viridiplantae</taxon>
        <taxon>Streptophyta</taxon>
        <taxon>Embryophyta</taxon>
        <taxon>Tracheophyta</taxon>
        <taxon>Spermatophyta</taxon>
        <taxon>Magnoliopsida</taxon>
        <taxon>eudicotyledons</taxon>
        <taxon>Gunneridae</taxon>
        <taxon>Pentapetalae</taxon>
        <taxon>rosids</taxon>
        <taxon>fabids</taxon>
        <taxon>Fabales</taxon>
        <taxon>Fabaceae</taxon>
        <taxon>Papilionoideae</taxon>
        <taxon>50 kb inversion clade</taxon>
        <taxon>NPAAA clade</taxon>
        <taxon>indigoferoid/millettioid clade</taxon>
        <taxon>Phaseoleae</taxon>
        <taxon>Canavalia</taxon>
    </lineage>
</organism>
<dbReference type="Gene3D" id="1.50.10.10">
    <property type="match status" value="1"/>
</dbReference>
<dbReference type="GO" id="GO:0004555">
    <property type="term" value="F:alpha,alpha-trehalase activity"/>
    <property type="evidence" value="ECO:0007669"/>
    <property type="project" value="InterPro"/>
</dbReference>
<dbReference type="Proteomes" id="UP001367508">
    <property type="component" value="Unassembled WGS sequence"/>
</dbReference>
<name>A0AAN9M8F3_CANGL</name>
<reference evidence="1 2" key="1">
    <citation type="submission" date="2024-01" db="EMBL/GenBank/DDBJ databases">
        <title>The genomes of 5 underutilized Papilionoideae crops provide insights into root nodulation and disease resistanc.</title>
        <authorList>
            <person name="Jiang F."/>
        </authorList>
    </citation>
    <scope>NUCLEOTIDE SEQUENCE [LARGE SCALE GENOMIC DNA]</scope>
    <source>
        <strain evidence="1">LVBAO_FW01</strain>
        <tissue evidence="1">Leaves</tissue>
    </source>
</reference>
<comment type="caution">
    <text evidence="1">The sequence shown here is derived from an EMBL/GenBank/DDBJ whole genome shotgun (WGS) entry which is preliminary data.</text>
</comment>
<evidence type="ECO:0000313" key="2">
    <source>
        <dbReference type="Proteomes" id="UP001367508"/>
    </source>
</evidence>
<dbReference type="InterPro" id="IPR012341">
    <property type="entry name" value="6hp_glycosidase-like_sf"/>
</dbReference>